<comment type="catalytic activity">
    <reaction evidence="12">
        <text>N(4)-(alpha-D-Glc-(1-&gt;2)-alpha-D-Glc-(1-&gt;3)-alpha-D-Glc-(1-&gt;3)-alpha-D-Man-(1-&gt;2)-alpha-D-Man-(1-&gt;2)-alpha-D-Man-(1-&gt;3)-[alpha-D-Man-(1-&gt;2)-alpha-D-Man-(1-&gt;3)-[alpha-D-Man-(1-&gt;2)-alpha-D-Man-(1-&gt;6)]-alpha-D-Man-(1-&gt;6)]-beta-D-Man-(1-&gt;4)-beta-D-GlcNAc-(1-&gt;4)-beta-D-GlcNAc)-L-asparaginyl-[protein] + H2O = N(4)-(alpha-D-Glc-(1-&gt;3)-alpha-D-Glc-(1-&gt;3)-alpha-D-Man-(1-&gt;2)-alpha-D-Man-(1-&gt;2)-alpha-D-Man-(1-&gt;3)-[alpha-D-Man-(1-&gt;2)-alpha-D-Man-(1-&gt;3)-[alpha-D-Man-(1-&gt;2)-alpha-D-Man-(1-&gt;6)]-alpha-D-Man-(1-&gt;6)]-beta-D-Man-(1-&gt;4)-beta-D-GlcNAc-(1-&gt;4)-beta-D-GlcNAc)-L-asparaginyl-[protein] + beta-D-glucose</text>
        <dbReference type="Rhea" id="RHEA:55988"/>
        <dbReference type="Rhea" id="RHEA-COMP:12806"/>
        <dbReference type="Rhea" id="RHEA-COMP:14355"/>
        <dbReference type="ChEBI" id="CHEBI:15377"/>
        <dbReference type="ChEBI" id="CHEBI:15903"/>
        <dbReference type="ChEBI" id="CHEBI:59082"/>
        <dbReference type="ChEBI" id="CHEBI:132537"/>
        <dbReference type="EC" id="3.2.1.106"/>
    </reaction>
</comment>
<dbReference type="PANTHER" id="PTHR10412">
    <property type="entry name" value="MANNOSYL-OLIGOSACCHARIDE GLUCOSIDASE"/>
    <property type="match status" value="1"/>
</dbReference>
<evidence type="ECO:0000256" key="12">
    <source>
        <dbReference type="RuleBase" id="RU368089"/>
    </source>
</evidence>
<evidence type="ECO:0000259" key="15">
    <source>
        <dbReference type="Pfam" id="PF03200"/>
    </source>
</evidence>
<dbReference type="GO" id="GO:0004573">
    <property type="term" value="F:Glc3Man9GlcNAc2 oligosaccharide glucosidase activity"/>
    <property type="evidence" value="ECO:0007669"/>
    <property type="project" value="UniProtKB-UniRule"/>
</dbReference>
<comment type="caution">
    <text evidence="17">The sequence shown here is derived from an EMBL/GenBank/DDBJ whole genome shotgun (WGS) entry which is preliminary data.</text>
</comment>
<evidence type="ECO:0000256" key="7">
    <source>
        <dbReference type="ARBA" id="ARBA00022989"/>
    </source>
</evidence>
<reference evidence="17 18" key="1">
    <citation type="journal article" date="2019" name="Sci. Rep.">
        <title>Comparative genomics of chytrid fungi reveal insights into the obligate biotrophic and pathogenic lifestyle of Synchytrium endobioticum.</title>
        <authorList>
            <person name="van de Vossenberg B.T.L.H."/>
            <person name="Warris S."/>
            <person name="Nguyen H.D.T."/>
            <person name="van Gent-Pelzer M.P.E."/>
            <person name="Joly D.L."/>
            <person name="van de Geest H.C."/>
            <person name="Bonants P.J.M."/>
            <person name="Smith D.S."/>
            <person name="Levesque C.A."/>
            <person name="van der Lee T.A.J."/>
        </authorList>
    </citation>
    <scope>NUCLEOTIDE SEQUENCE [LARGE SCALE GENOMIC DNA]</scope>
    <source>
        <strain evidence="17 18">CBS 809.83</strain>
    </source>
</reference>
<dbReference type="Proteomes" id="UP000318582">
    <property type="component" value="Unassembled WGS sequence"/>
</dbReference>
<feature type="domain" description="Glycosyl hydrolase family 63 C-terminal" evidence="15">
    <location>
        <begin position="321"/>
        <end position="835"/>
    </location>
</feature>
<feature type="compositionally biased region" description="Acidic residues" evidence="13">
    <location>
        <begin position="387"/>
        <end position="405"/>
    </location>
</feature>
<dbReference type="InterPro" id="IPR038518">
    <property type="entry name" value="Glyco_hydro_63N_sf"/>
</dbReference>
<dbReference type="InterPro" id="IPR012341">
    <property type="entry name" value="6hp_glycosidase-like_sf"/>
</dbReference>
<dbReference type="EC" id="3.2.1.106" evidence="11 12"/>
<keyword evidence="6" id="KW-0735">Signal-anchor</keyword>
<comment type="similarity">
    <text evidence="2 12">Belongs to the glycosyl hydrolase 63 family.</text>
</comment>
<comment type="function">
    <text evidence="12">Cleaves the distal alpha 1,2-linked glucose residue from the Glc(3)Man(9)GlcNAc(2) oligosaccharide precursor.</text>
</comment>
<dbReference type="Gene3D" id="1.50.10.10">
    <property type="match status" value="1"/>
</dbReference>
<dbReference type="Gene3D" id="2.70.98.110">
    <property type="entry name" value="Glycosyl hydrolase family 63, N-terminal domain"/>
    <property type="match status" value="1"/>
</dbReference>
<protein>
    <recommendedName>
        <fullName evidence="11 12">Mannosyl-oligosaccharide glucosidase</fullName>
        <ecNumber evidence="11 12">3.2.1.106</ecNumber>
    </recommendedName>
</protein>
<name>A0A507EFS3_9FUNG</name>
<evidence type="ECO:0000256" key="6">
    <source>
        <dbReference type="ARBA" id="ARBA00022968"/>
    </source>
</evidence>
<keyword evidence="18" id="KW-1185">Reference proteome</keyword>
<dbReference type="Pfam" id="PF16923">
    <property type="entry name" value="Glyco_hydro_63N"/>
    <property type="match status" value="1"/>
</dbReference>
<evidence type="ECO:0000313" key="17">
    <source>
        <dbReference type="EMBL" id="TPX62267.1"/>
    </source>
</evidence>
<dbReference type="AlphaFoldDB" id="A0A507EFS3"/>
<gene>
    <name evidence="17" type="primary">CWH41</name>
    <name evidence="17" type="ORF">PhCBS80983_g00498</name>
</gene>
<evidence type="ECO:0000256" key="13">
    <source>
        <dbReference type="SAM" id="MobiDB-lite"/>
    </source>
</evidence>
<feature type="region of interest" description="Disordered" evidence="13">
    <location>
        <begin position="387"/>
        <end position="426"/>
    </location>
</feature>
<evidence type="ECO:0000256" key="5">
    <source>
        <dbReference type="ARBA" id="ARBA00022824"/>
    </source>
</evidence>
<accession>A0A507EFS3</accession>
<evidence type="ECO:0000256" key="14">
    <source>
        <dbReference type="SAM" id="SignalP"/>
    </source>
</evidence>
<keyword evidence="9" id="KW-0325">Glycoprotein</keyword>
<evidence type="ECO:0000256" key="2">
    <source>
        <dbReference type="ARBA" id="ARBA00010833"/>
    </source>
</evidence>
<organism evidence="17 18">
    <name type="scientific">Powellomyces hirtus</name>
    <dbReference type="NCBI Taxonomy" id="109895"/>
    <lineage>
        <taxon>Eukaryota</taxon>
        <taxon>Fungi</taxon>
        <taxon>Fungi incertae sedis</taxon>
        <taxon>Chytridiomycota</taxon>
        <taxon>Chytridiomycota incertae sedis</taxon>
        <taxon>Chytridiomycetes</taxon>
        <taxon>Spizellomycetales</taxon>
        <taxon>Powellomycetaceae</taxon>
        <taxon>Powellomyces</taxon>
    </lineage>
</organism>
<dbReference type="InterPro" id="IPR031335">
    <property type="entry name" value="Glyco_hydro_63_C"/>
</dbReference>
<keyword evidence="4 12" id="KW-0378">Hydrolase</keyword>
<keyword evidence="5 12" id="KW-0256">Endoplasmic reticulum</keyword>
<feature type="domain" description="Glycosyl hydrolase family 63 N-terminal" evidence="16">
    <location>
        <begin position="49"/>
        <end position="269"/>
    </location>
</feature>
<dbReference type="GO" id="GO:0009311">
    <property type="term" value="P:oligosaccharide metabolic process"/>
    <property type="evidence" value="ECO:0007669"/>
    <property type="project" value="UniProtKB-UniRule"/>
</dbReference>
<evidence type="ECO:0000313" key="18">
    <source>
        <dbReference type="Proteomes" id="UP000318582"/>
    </source>
</evidence>
<keyword evidence="7" id="KW-1133">Transmembrane helix</keyword>
<sequence length="837" mass="94551">MISGSNRGWASVFRKQAVLSLLALLLLSIQQAFASSAAMVQAHAAGNQSLFWGTYRPNVYFGTRTRSADTLLTGLMWFGVKELSGTTLQNIRHTCEQGDDLSGYAWQKHDGRSFGSQEIADNLNHVSIKTEYLKSPGGEHGGDWAVRVSGRELDDQAPAVSLVFYVALDGEGDLKVDMTDPKTPVLRGRTPELGDFTLSIVDDPNNEPPNTKSYPPHYELPDLSSTLVTRFEVPRDQVWKTKEILQKHLLEEGQRRLNTYSDPYPDPAHVFVVGDNDVGDANLIMFQKTLAPPFKFDVTFLSGSASGEDYAADLAALSGPFLREKLDYASALFDKRFEDTFHLRAKGYDDDKVFFAQSLLGNMMGGLGYFHGTSIVDRALEGIEEAEPTDFIGDSDDDDEDLDYFDGDKDKAKSRPAPAPKVEGPTSLFTAVPSRPFFPRGFLWDEGFHQLLIGKWDNDISLDILSHWAALIDDKGWVAREQILGDEARSKVPQEFQTQYPHFANPPTLIMSFMAYMERLGKGSQNLHSGQDQITSSSDIDVLRNRHLYDKDLAQSFLNGVYPKLKRQYEWFRETQWGDTTAGGRKSRSEEGYRWRGRQQMHTLTSGLDDYPRSMPPHAGELHVDLLSWVAFYAKTLKAIAVELEQEKDVETFDQDVKALLGSLEDLHWDPKSRSFADLSIDEKGRSFHVVHKGYISLFPMFLGLLPVDSPQLGSILDMMEDPAQLWTSYGLASLSKADQYYGTGENYWRGPIWININYLVLSSLYKNYMSTPGPHQEQTQRIYKNLRHNIIENVHKEYKRTGYVWEQYSSQDGEGKRSHPFTGWTALVTLIMAEQY</sequence>
<evidence type="ECO:0000256" key="4">
    <source>
        <dbReference type="ARBA" id="ARBA00022801"/>
    </source>
</evidence>
<dbReference type="InterPro" id="IPR031631">
    <property type="entry name" value="Glyco_hydro_63N"/>
</dbReference>
<evidence type="ECO:0000256" key="1">
    <source>
        <dbReference type="ARBA" id="ARBA00004648"/>
    </source>
</evidence>
<dbReference type="SUPFAM" id="SSF48208">
    <property type="entry name" value="Six-hairpin glycosidases"/>
    <property type="match status" value="1"/>
</dbReference>
<dbReference type="InterPro" id="IPR008928">
    <property type="entry name" value="6-hairpin_glycosidase_sf"/>
</dbReference>
<dbReference type="GO" id="GO:0006487">
    <property type="term" value="P:protein N-linked glycosylation"/>
    <property type="evidence" value="ECO:0007669"/>
    <property type="project" value="UniProtKB-UniRule"/>
</dbReference>
<evidence type="ECO:0000256" key="3">
    <source>
        <dbReference type="ARBA" id="ARBA00022692"/>
    </source>
</evidence>
<dbReference type="EMBL" id="QEAQ01000003">
    <property type="protein sequence ID" value="TPX62267.1"/>
    <property type="molecule type" value="Genomic_DNA"/>
</dbReference>
<dbReference type="PANTHER" id="PTHR10412:SF11">
    <property type="entry name" value="MANNOSYL-OLIGOSACCHARIDE GLUCOSIDASE"/>
    <property type="match status" value="1"/>
</dbReference>
<feature type="signal peptide" evidence="14">
    <location>
        <begin position="1"/>
        <end position="34"/>
    </location>
</feature>
<proteinExistence type="inferred from homology"/>
<keyword evidence="10 12" id="KW-0326">Glycosidase</keyword>
<dbReference type="GO" id="GO:0005789">
    <property type="term" value="C:endoplasmic reticulum membrane"/>
    <property type="evidence" value="ECO:0007669"/>
    <property type="project" value="UniProtKB-SubCell"/>
</dbReference>
<evidence type="ECO:0000256" key="9">
    <source>
        <dbReference type="ARBA" id="ARBA00023180"/>
    </source>
</evidence>
<evidence type="ECO:0000259" key="16">
    <source>
        <dbReference type="Pfam" id="PF16923"/>
    </source>
</evidence>
<comment type="subcellular location">
    <subcellularLocation>
        <location evidence="1 12">Endoplasmic reticulum membrane</location>
        <topology evidence="1 12">Single-pass type II membrane protein</topology>
    </subcellularLocation>
</comment>
<dbReference type="InterPro" id="IPR004888">
    <property type="entry name" value="Glycoside_hydrolase_63"/>
</dbReference>
<dbReference type="STRING" id="109895.A0A507EFS3"/>
<evidence type="ECO:0000256" key="10">
    <source>
        <dbReference type="ARBA" id="ARBA00023295"/>
    </source>
</evidence>
<keyword evidence="8" id="KW-0472">Membrane</keyword>
<keyword evidence="3" id="KW-0812">Transmembrane</keyword>
<evidence type="ECO:0000256" key="8">
    <source>
        <dbReference type="ARBA" id="ARBA00023136"/>
    </source>
</evidence>
<dbReference type="Pfam" id="PF03200">
    <property type="entry name" value="Glyco_hydro_63"/>
    <property type="match status" value="1"/>
</dbReference>
<feature type="chain" id="PRO_5021349715" description="Mannosyl-oligosaccharide glucosidase" evidence="14">
    <location>
        <begin position="35"/>
        <end position="837"/>
    </location>
</feature>
<evidence type="ECO:0000256" key="11">
    <source>
        <dbReference type="ARBA" id="ARBA00038888"/>
    </source>
</evidence>
<keyword evidence="14" id="KW-0732">Signal</keyword>